<keyword evidence="2" id="KW-0813">Transport</keyword>
<feature type="transmembrane region" description="Helical" evidence="6">
    <location>
        <begin position="324"/>
        <end position="343"/>
    </location>
</feature>
<dbReference type="CDD" id="cd17319">
    <property type="entry name" value="MFS_ExuT_GudP_like"/>
    <property type="match status" value="1"/>
</dbReference>
<feature type="transmembrane region" description="Helical" evidence="6">
    <location>
        <begin position="27"/>
        <end position="45"/>
    </location>
</feature>
<dbReference type="InterPro" id="IPR036259">
    <property type="entry name" value="MFS_trans_sf"/>
</dbReference>
<evidence type="ECO:0000256" key="4">
    <source>
        <dbReference type="ARBA" id="ARBA00022989"/>
    </source>
</evidence>
<dbReference type="PROSITE" id="PS50850">
    <property type="entry name" value="MFS"/>
    <property type="match status" value="1"/>
</dbReference>
<comment type="caution">
    <text evidence="8">The sequence shown here is derived from an EMBL/GenBank/DDBJ whole genome shotgun (WGS) entry which is preliminary data.</text>
</comment>
<dbReference type="EMBL" id="FCOL02000061">
    <property type="protein sequence ID" value="SAL81334.1"/>
    <property type="molecule type" value="Genomic_DNA"/>
</dbReference>
<sequence length="446" mass="47892">MTIQTSASPTGDLSAGITAENAVYKKLLWRLMPLLMLLYIVAFIDRSNVGFAKLSFLHDLGLSEAVFGIGAGIFYAGYMLFEIPSNMLLAKIGARKTFLRIMVLWAVCSAGLAAMTGQNSYYLWRFLLGASEAGLFPGILLYLTYWVPVSRRARFTALFMASIPIAGVIGGPLSGLIMHTMDGVAGLHSWRWLFLIEGIPPLLLVFVVIRLLHDTPANAPWLSPDEAAIIERDLRADRETTGATAHKSFGQALLSPRFYLLTGMGVALLASTSNVFFWLPTIIRRTGITDLWTIGVLSSLPFIAGFVCQYLVARHSDARKERRWHAALSGVAAAIGWAALPMVSANPALSIVALIVTAAGTFAAMGPFWSMPSLYLSKQAAAGGIALISTLAGLGSLVSPGIVGWLNQTTHTLAAGQYYLAALMLVGAVTVVAVGRHDKPRKANHA</sequence>
<comment type="subcellular location">
    <subcellularLocation>
        <location evidence="1">Membrane</location>
        <topology evidence="1">Multi-pass membrane protein</topology>
    </subcellularLocation>
</comment>
<reference evidence="8" key="1">
    <citation type="submission" date="2016-01" db="EMBL/GenBank/DDBJ databases">
        <authorList>
            <person name="Peeters C."/>
        </authorList>
    </citation>
    <scope>NUCLEOTIDE SEQUENCE [LARGE SCALE GENOMIC DNA]</scope>
    <source>
        <strain evidence="8">LMG 22937</strain>
    </source>
</reference>
<dbReference type="SUPFAM" id="SSF103473">
    <property type="entry name" value="MFS general substrate transporter"/>
    <property type="match status" value="1"/>
</dbReference>
<feature type="domain" description="Major facilitator superfamily (MFS) profile" evidence="7">
    <location>
        <begin position="31"/>
        <end position="439"/>
    </location>
</feature>
<dbReference type="PANTHER" id="PTHR43791">
    <property type="entry name" value="PERMEASE-RELATED"/>
    <property type="match status" value="1"/>
</dbReference>
<feature type="transmembrane region" description="Helical" evidence="6">
    <location>
        <begin position="381"/>
        <end position="406"/>
    </location>
</feature>
<dbReference type="GO" id="GO:0022857">
    <property type="term" value="F:transmembrane transporter activity"/>
    <property type="evidence" value="ECO:0007669"/>
    <property type="project" value="InterPro"/>
</dbReference>
<evidence type="ECO:0000256" key="2">
    <source>
        <dbReference type="ARBA" id="ARBA00022448"/>
    </source>
</evidence>
<feature type="transmembrane region" description="Helical" evidence="6">
    <location>
        <begin position="155"/>
        <end position="178"/>
    </location>
</feature>
<evidence type="ECO:0000313" key="9">
    <source>
        <dbReference type="Proteomes" id="UP000054925"/>
    </source>
</evidence>
<dbReference type="InterPro" id="IPR011701">
    <property type="entry name" value="MFS"/>
</dbReference>
<protein>
    <submittedName>
        <fullName evidence="8">Major facilitator transporter</fullName>
    </submittedName>
</protein>
<feature type="transmembrane region" description="Helical" evidence="6">
    <location>
        <begin position="349"/>
        <end position="369"/>
    </location>
</feature>
<keyword evidence="3 6" id="KW-0812">Transmembrane</keyword>
<dbReference type="Proteomes" id="UP000054925">
    <property type="component" value="Unassembled WGS sequence"/>
</dbReference>
<gene>
    <name evidence="8" type="ORF">AWB67_05818</name>
</gene>
<accession>A0A158KJT4</accession>
<proteinExistence type="predicted"/>
<dbReference type="RefSeq" id="WP_087659610.1">
    <property type="nucleotide sequence ID" value="NZ_FCOL02000061.1"/>
</dbReference>
<name>A0A158KJT4_9BURK</name>
<feature type="transmembrane region" description="Helical" evidence="6">
    <location>
        <begin position="122"/>
        <end position="143"/>
    </location>
</feature>
<dbReference type="PANTHER" id="PTHR43791:SF36">
    <property type="entry name" value="TRANSPORTER, PUTATIVE (AFU_ORTHOLOGUE AFUA_6G08340)-RELATED"/>
    <property type="match status" value="1"/>
</dbReference>
<evidence type="ECO:0000259" key="7">
    <source>
        <dbReference type="PROSITE" id="PS50850"/>
    </source>
</evidence>
<dbReference type="FunFam" id="1.20.1250.20:FF:000018">
    <property type="entry name" value="MFS transporter permease"/>
    <property type="match status" value="1"/>
</dbReference>
<feature type="transmembrane region" description="Helical" evidence="6">
    <location>
        <begin position="418"/>
        <end position="435"/>
    </location>
</feature>
<dbReference type="GO" id="GO:0016020">
    <property type="term" value="C:membrane"/>
    <property type="evidence" value="ECO:0007669"/>
    <property type="project" value="UniProtKB-SubCell"/>
</dbReference>
<keyword evidence="4 6" id="KW-1133">Transmembrane helix</keyword>
<dbReference type="Pfam" id="PF07690">
    <property type="entry name" value="MFS_1"/>
    <property type="match status" value="1"/>
</dbReference>
<dbReference type="OrthoDB" id="5441967at2"/>
<feature type="transmembrane region" description="Helical" evidence="6">
    <location>
        <begin position="65"/>
        <end position="85"/>
    </location>
</feature>
<evidence type="ECO:0000313" key="8">
    <source>
        <dbReference type="EMBL" id="SAL81334.1"/>
    </source>
</evidence>
<feature type="transmembrane region" description="Helical" evidence="6">
    <location>
        <begin position="291"/>
        <end position="312"/>
    </location>
</feature>
<keyword evidence="5 6" id="KW-0472">Membrane</keyword>
<evidence type="ECO:0000256" key="5">
    <source>
        <dbReference type="ARBA" id="ARBA00023136"/>
    </source>
</evidence>
<evidence type="ECO:0000256" key="6">
    <source>
        <dbReference type="SAM" id="Phobius"/>
    </source>
</evidence>
<keyword evidence="9" id="KW-1185">Reference proteome</keyword>
<evidence type="ECO:0000256" key="3">
    <source>
        <dbReference type="ARBA" id="ARBA00022692"/>
    </source>
</evidence>
<dbReference type="Gene3D" id="1.20.1250.20">
    <property type="entry name" value="MFS general substrate transporter like domains"/>
    <property type="match status" value="2"/>
</dbReference>
<feature type="transmembrane region" description="Helical" evidence="6">
    <location>
        <begin position="258"/>
        <end position="279"/>
    </location>
</feature>
<organism evidence="8 9">
    <name type="scientific">Caballeronia terrestris</name>
    <dbReference type="NCBI Taxonomy" id="1226301"/>
    <lineage>
        <taxon>Bacteria</taxon>
        <taxon>Pseudomonadati</taxon>
        <taxon>Pseudomonadota</taxon>
        <taxon>Betaproteobacteria</taxon>
        <taxon>Burkholderiales</taxon>
        <taxon>Burkholderiaceae</taxon>
        <taxon>Caballeronia</taxon>
    </lineage>
</organism>
<evidence type="ECO:0000256" key="1">
    <source>
        <dbReference type="ARBA" id="ARBA00004141"/>
    </source>
</evidence>
<feature type="transmembrane region" description="Helical" evidence="6">
    <location>
        <begin position="190"/>
        <end position="212"/>
    </location>
</feature>
<dbReference type="AlphaFoldDB" id="A0A158KJT4"/>
<dbReference type="InterPro" id="IPR020846">
    <property type="entry name" value="MFS_dom"/>
</dbReference>
<feature type="transmembrane region" description="Helical" evidence="6">
    <location>
        <begin position="97"/>
        <end position="116"/>
    </location>
</feature>